<dbReference type="STRING" id="1434072.SAMN05216210_2877"/>
<feature type="compositionally biased region" description="Polar residues" evidence="1">
    <location>
        <begin position="66"/>
        <end position="86"/>
    </location>
</feature>
<gene>
    <name evidence="4" type="ORF">SAMN05216210_2877</name>
</gene>
<dbReference type="Pfam" id="PF13511">
    <property type="entry name" value="DUF4124"/>
    <property type="match status" value="1"/>
</dbReference>
<reference evidence="5" key="1">
    <citation type="submission" date="2016-10" db="EMBL/GenBank/DDBJ databases">
        <authorList>
            <person name="Varghese N."/>
            <person name="Submissions S."/>
        </authorList>
    </citation>
    <scope>NUCLEOTIDE SEQUENCE [LARGE SCALE GENOMIC DNA]</scope>
    <source>
        <strain evidence="5">CECT 8338</strain>
    </source>
</reference>
<dbReference type="InterPro" id="IPR025392">
    <property type="entry name" value="DUF4124"/>
</dbReference>
<keyword evidence="5" id="KW-1185">Reference proteome</keyword>
<evidence type="ECO:0000259" key="3">
    <source>
        <dbReference type="Pfam" id="PF13511"/>
    </source>
</evidence>
<feature type="region of interest" description="Disordered" evidence="1">
    <location>
        <begin position="33"/>
        <end position="95"/>
    </location>
</feature>
<feature type="compositionally biased region" description="Polar residues" evidence="1">
    <location>
        <begin position="164"/>
        <end position="176"/>
    </location>
</feature>
<evidence type="ECO:0000313" key="5">
    <source>
        <dbReference type="Proteomes" id="UP000243924"/>
    </source>
</evidence>
<evidence type="ECO:0000256" key="2">
    <source>
        <dbReference type="SAM" id="SignalP"/>
    </source>
</evidence>
<dbReference type="AlphaFoldDB" id="A0A1H2H9V3"/>
<feature type="signal peptide" evidence="2">
    <location>
        <begin position="1"/>
        <end position="20"/>
    </location>
</feature>
<sequence>MKRMLSTGLLTSLLAFGAQAQIYSWTDADGNRMFSDKPHPGAESIQIGPTNTIEPPEKPSAAEPDSAQTDPGNSQSAPYQQISIRSPGNDEAVRSNEGELTLQVRFDPPLSNNHLLRADIDGELSSQGVPGNGDPDISLNLPGMDRGTHQISAVVVDARGQELQRSSPITVHLQRTSLLQPGRQGSGQSSQPPSAQPAPNVPGGNN</sequence>
<evidence type="ECO:0000313" key="4">
    <source>
        <dbReference type="EMBL" id="SDU28519.1"/>
    </source>
</evidence>
<feature type="compositionally biased region" description="Low complexity" evidence="1">
    <location>
        <begin position="177"/>
        <end position="193"/>
    </location>
</feature>
<feature type="domain" description="DUF4124" evidence="3">
    <location>
        <begin position="9"/>
        <end position="60"/>
    </location>
</feature>
<protein>
    <recommendedName>
        <fullName evidence="3">DUF4124 domain-containing protein</fullName>
    </recommendedName>
</protein>
<organism evidence="4 5">
    <name type="scientific">Halopseudomonas salegens</name>
    <dbReference type="NCBI Taxonomy" id="1434072"/>
    <lineage>
        <taxon>Bacteria</taxon>
        <taxon>Pseudomonadati</taxon>
        <taxon>Pseudomonadota</taxon>
        <taxon>Gammaproteobacteria</taxon>
        <taxon>Pseudomonadales</taxon>
        <taxon>Pseudomonadaceae</taxon>
        <taxon>Halopseudomonas</taxon>
    </lineage>
</organism>
<dbReference type="EMBL" id="LT629787">
    <property type="protein sequence ID" value="SDU28519.1"/>
    <property type="molecule type" value="Genomic_DNA"/>
</dbReference>
<feature type="region of interest" description="Disordered" evidence="1">
    <location>
        <begin position="164"/>
        <end position="206"/>
    </location>
</feature>
<accession>A0A1H2H9V3</accession>
<name>A0A1H2H9V3_9GAMM</name>
<feature type="chain" id="PRO_5009275549" description="DUF4124 domain-containing protein" evidence="2">
    <location>
        <begin position="21"/>
        <end position="206"/>
    </location>
</feature>
<dbReference type="OrthoDB" id="6366673at2"/>
<keyword evidence="2" id="KW-0732">Signal</keyword>
<dbReference type="RefSeq" id="WP_157719209.1">
    <property type="nucleotide sequence ID" value="NZ_LT629787.1"/>
</dbReference>
<proteinExistence type="predicted"/>
<dbReference type="Proteomes" id="UP000243924">
    <property type="component" value="Chromosome I"/>
</dbReference>
<evidence type="ECO:0000256" key="1">
    <source>
        <dbReference type="SAM" id="MobiDB-lite"/>
    </source>
</evidence>